<dbReference type="Pfam" id="PF00326">
    <property type="entry name" value="Peptidase_S9"/>
    <property type="match status" value="1"/>
</dbReference>
<feature type="domain" description="Peptidase S9 prolyl oligopeptidase catalytic" evidence="2">
    <location>
        <begin position="507"/>
        <end position="706"/>
    </location>
</feature>
<dbReference type="PANTHER" id="PTHR11731">
    <property type="entry name" value="PROTEASE FAMILY S9B,C DIPEPTIDYL-PEPTIDASE IV-RELATED"/>
    <property type="match status" value="1"/>
</dbReference>
<dbReference type="GO" id="GO:0006508">
    <property type="term" value="P:proteolysis"/>
    <property type="evidence" value="ECO:0007669"/>
    <property type="project" value="InterPro"/>
</dbReference>
<evidence type="ECO:0000259" key="3">
    <source>
        <dbReference type="Pfam" id="PF00930"/>
    </source>
</evidence>
<name>A0A1C4FZQ5_9BACT</name>
<reference evidence="4 5" key="1">
    <citation type="submission" date="2016-08" db="EMBL/GenBank/DDBJ databases">
        <authorList>
            <person name="Seilhamer J.J."/>
        </authorList>
    </citation>
    <scope>NUCLEOTIDE SEQUENCE [LARGE SCALE GENOMIC DNA]</scope>
    <source>
        <strain evidence="4 5">A37T2</strain>
    </source>
</reference>
<dbReference type="OrthoDB" id="9812921at2"/>
<dbReference type="Pfam" id="PF00930">
    <property type="entry name" value="DPPIV_N"/>
    <property type="match status" value="1"/>
</dbReference>
<dbReference type="PANTHER" id="PTHR11731:SF193">
    <property type="entry name" value="DIPEPTIDYL PEPTIDASE 9"/>
    <property type="match status" value="1"/>
</dbReference>
<gene>
    <name evidence="4" type="ORF">GA0116948_11889</name>
</gene>
<dbReference type="GO" id="GO:0008239">
    <property type="term" value="F:dipeptidyl-peptidase activity"/>
    <property type="evidence" value="ECO:0007669"/>
    <property type="project" value="TreeGrafter"/>
</dbReference>
<dbReference type="Gene3D" id="2.140.10.30">
    <property type="entry name" value="Dipeptidylpeptidase IV, N-terminal domain"/>
    <property type="match status" value="1"/>
</dbReference>
<dbReference type="Gene3D" id="3.40.50.1820">
    <property type="entry name" value="alpha/beta hydrolase"/>
    <property type="match status" value="1"/>
</dbReference>
<organism evidence="4 5">
    <name type="scientific">Chitinophaga costaii</name>
    <dbReference type="NCBI Taxonomy" id="1335309"/>
    <lineage>
        <taxon>Bacteria</taxon>
        <taxon>Pseudomonadati</taxon>
        <taxon>Bacteroidota</taxon>
        <taxon>Chitinophagia</taxon>
        <taxon>Chitinophagales</taxon>
        <taxon>Chitinophagaceae</taxon>
        <taxon>Chitinophaga</taxon>
    </lineage>
</organism>
<dbReference type="Proteomes" id="UP000242818">
    <property type="component" value="Unassembled WGS sequence"/>
</dbReference>
<dbReference type="GO" id="GO:0008236">
    <property type="term" value="F:serine-type peptidase activity"/>
    <property type="evidence" value="ECO:0007669"/>
    <property type="project" value="InterPro"/>
</dbReference>
<dbReference type="InterPro" id="IPR001375">
    <property type="entry name" value="Peptidase_S9_cat"/>
</dbReference>
<keyword evidence="5" id="KW-1185">Reference proteome</keyword>
<evidence type="ECO:0000313" key="4">
    <source>
        <dbReference type="EMBL" id="SCC61344.1"/>
    </source>
</evidence>
<feature type="chain" id="PRO_5008692206" evidence="1">
    <location>
        <begin position="24"/>
        <end position="717"/>
    </location>
</feature>
<dbReference type="InterPro" id="IPR002469">
    <property type="entry name" value="Peptidase_S9B_N"/>
</dbReference>
<dbReference type="InterPro" id="IPR050278">
    <property type="entry name" value="Serine_Prot_S9B/DPPIV"/>
</dbReference>
<sequence>MIKIICKAASLAVLLTWASDAKAQLPLAADALTHNPQAAAITQPLPLPRFWLNDHEVLLEQRKAGTSSYVIYDATSGKSRPATTAEAQPAAAPQSVFLKDGDVFYKDANGEKQLTHTDIAEKVPTLSPDHLHAAYTRDNNLYVYNLQTSQETQLTTDGTATILNGYASWVYMEEILGRATQYKAYWWSPDSKHIAYFRTDESLVPVFPIYDETGQHGYLENTRYPEAGDPNPTVKIGIADISNAQTVWADFNDKEDQYFGTPHWNANGSALWVQWLNRGQDDYHLYEVALQSGAKHELYREQQKTWIDLEDRVDRFNFLPNNKGYVYLSDKSGWMQLYYHDMTGALIRRLAPGDYSVLAVPRIDEKAGIVYFTARKENSTRVDLYRVNLDGKGFKRLTFGDYYHDVNVSPTGKYFVTTYSNINTPTKVALADNSGKIITTIADSKGSDYDKYSYTKTTLIRVKSDDGKFDLPAIITWPLHMDSSKRYPVLISIYGGPNAGTVYDKFSVSPNQQWLAKEGLIQINMDHRASGQFGKAGVNYMYRDLGDWELKDYATIVQYLVSKGYADPKKICITGFSYGGYMSCLAVTKYANVFNYGMAGGSVTDWSLYDSHYTERYMDTPQENPEGYKSSSVLTYANQYKGMLQIVHGTIDDNVHLQNSLQLVRKLESLNKPFEMMFYPGGRHGWPGMARVHFENEKMKFVYKYLLEKPVAPEMIH</sequence>
<dbReference type="AlphaFoldDB" id="A0A1C4FZQ5"/>
<proteinExistence type="predicted"/>
<dbReference type="InterPro" id="IPR029058">
    <property type="entry name" value="AB_hydrolase_fold"/>
</dbReference>
<keyword evidence="1" id="KW-0732">Signal</keyword>
<dbReference type="SUPFAM" id="SSF82171">
    <property type="entry name" value="DPP6 N-terminal domain-like"/>
    <property type="match status" value="1"/>
</dbReference>
<dbReference type="EMBL" id="FMAR01000018">
    <property type="protein sequence ID" value="SCC61344.1"/>
    <property type="molecule type" value="Genomic_DNA"/>
</dbReference>
<accession>A0A1C4FZQ5</accession>
<dbReference type="STRING" id="1335309.GA0116948_11889"/>
<protein>
    <submittedName>
        <fullName evidence="4">Dipeptidyl-peptidase-4</fullName>
    </submittedName>
</protein>
<evidence type="ECO:0000259" key="2">
    <source>
        <dbReference type="Pfam" id="PF00326"/>
    </source>
</evidence>
<dbReference type="RefSeq" id="WP_089715230.1">
    <property type="nucleotide sequence ID" value="NZ_FMAR01000018.1"/>
</dbReference>
<evidence type="ECO:0000256" key="1">
    <source>
        <dbReference type="SAM" id="SignalP"/>
    </source>
</evidence>
<feature type="signal peptide" evidence="1">
    <location>
        <begin position="1"/>
        <end position="23"/>
    </location>
</feature>
<dbReference type="SUPFAM" id="SSF53474">
    <property type="entry name" value="alpha/beta-Hydrolases"/>
    <property type="match status" value="1"/>
</dbReference>
<feature type="domain" description="Dipeptidylpeptidase IV N-terminal" evidence="3">
    <location>
        <begin position="110"/>
        <end position="426"/>
    </location>
</feature>
<evidence type="ECO:0000313" key="5">
    <source>
        <dbReference type="Proteomes" id="UP000242818"/>
    </source>
</evidence>